<dbReference type="EMBL" id="KK104007">
    <property type="protein sequence ID" value="KIY94582.1"/>
    <property type="molecule type" value="Genomic_DNA"/>
</dbReference>
<dbReference type="GeneID" id="25730838"/>
<evidence type="ECO:0000313" key="1">
    <source>
        <dbReference type="EMBL" id="KIY94582.1"/>
    </source>
</evidence>
<proteinExistence type="predicted"/>
<dbReference type="RefSeq" id="XP_013893602.1">
    <property type="nucleotide sequence ID" value="XM_014038148.1"/>
</dbReference>
<dbReference type="Proteomes" id="UP000054498">
    <property type="component" value="Unassembled WGS sequence"/>
</dbReference>
<dbReference type="KEGG" id="mng:MNEG_13381"/>
<organism evidence="1 2">
    <name type="scientific">Monoraphidium neglectum</name>
    <dbReference type="NCBI Taxonomy" id="145388"/>
    <lineage>
        <taxon>Eukaryota</taxon>
        <taxon>Viridiplantae</taxon>
        <taxon>Chlorophyta</taxon>
        <taxon>core chlorophytes</taxon>
        <taxon>Chlorophyceae</taxon>
        <taxon>CS clade</taxon>
        <taxon>Sphaeropleales</taxon>
        <taxon>Selenastraceae</taxon>
        <taxon>Monoraphidium</taxon>
    </lineage>
</organism>
<sequence length="410" mass="40456">MGDLIRTAAEGGGSRAAAAFARLSEQVASPAAASELCGVPGALGAICAAADAGGRAGAAAAAFARLSEQVASPAAASELCGVPGALGAICAAADAGGRAGAAALLLLARVASCGDADVAQALATHPAGCLPTLVDAGRGGGACGAAARRALLDILMADLSLSLAVRSTRGAVEAIADAIARDCCDSAVGLLFTITSGARSDLLRRLARTPGCLDALFFRIEPGGYEALSPLSALWQMVDSDVRRNGALLRDAPGSLEAIAAAAARGIVAWGLAFVLLAALPCASEAERAALAQRAGRVDGFVAAALRRMRRGDEAGAAAAAVLLTMARGDASFAALICDTAGSTCDICAAAVGGGERGGAAIKLLSTLCASCPDLEVSLARAMLEADGFMTALVRAVRAGDAHMRSWRST</sequence>
<keyword evidence="2" id="KW-1185">Reference proteome</keyword>
<evidence type="ECO:0000313" key="2">
    <source>
        <dbReference type="Proteomes" id="UP000054498"/>
    </source>
</evidence>
<accession>A0A0D2J3U1</accession>
<gene>
    <name evidence="1" type="ORF">MNEG_13381</name>
</gene>
<protein>
    <submittedName>
        <fullName evidence="1">Uncharacterized protein</fullName>
    </submittedName>
</protein>
<reference evidence="1 2" key="1">
    <citation type="journal article" date="2013" name="BMC Genomics">
        <title>Reconstruction of the lipid metabolism for the microalga Monoraphidium neglectum from its genome sequence reveals characteristics suitable for biofuel production.</title>
        <authorList>
            <person name="Bogen C."/>
            <person name="Al-Dilaimi A."/>
            <person name="Albersmeier A."/>
            <person name="Wichmann J."/>
            <person name="Grundmann M."/>
            <person name="Rupp O."/>
            <person name="Lauersen K.J."/>
            <person name="Blifernez-Klassen O."/>
            <person name="Kalinowski J."/>
            <person name="Goesmann A."/>
            <person name="Mussgnug J.H."/>
            <person name="Kruse O."/>
        </authorList>
    </citation>
    <scope>NUCLEOTIDE SEQUENCE [LARGE SCALE GENOMIC DNA]</scope>
    <source>
        <strain evidence="1 2">SAG 48.87</strain>
    </source>
</reference>
<dbReference type="AlphaFoldDB" id="A0A0D2J3U1"/>
<name>A0A0D2J3U1_9CHLO</name>